<evidence type="ECO:0000259" key="3">
    <source>
        <dbReference type="Pfam" id="PF13458"/>
    </source>
</evidence>
<dbReference type="InterPro" id="IPR028081">
    <property type="entry name" value="Leu-bd"/>
</dbReference>
<dbReference type="EMBL" id="WOWP01000045">
    <property type="protein sequence ID" value="MUV04435.1"/>
    <property type="molecule type" value="Genomic_DNA"/>
</dbReference>
<dbReference type="RefSeq" id="WP_157483634.1">
    <property type="nucleotide sequence ID" value="NZ_WOWP01000045.1"/>
</dbReference>
<name>A0A6N8HFD8_9FLAO</name>
<sequence length="376" mass="41615">MKLGLLLTKSVIYPSMGFDIVDGLKASLKNQGSESEYQILSKNIGVGGNNDEIYSCAEQLLLEGADIVIGYINPHAAEAISPLFENSGKTLLVLDSGYHLPVYESVLPNTYFISLQGNLCSRAIVNKAFSDGNKNFAVACSFFDAGYRSPYIYSAASEEKGGAVTFNYVTPLRKVDFTLDPLVNYLNENKDTAIFASFCGDMAEDYLNESAKLESFSKNNTYASGFTAEENWLDKITYPGYNWYSAVPWSKNINTPANKEFKNIMGSIRPEKVNIFSLLGWEAALYISKSNNFNFDGLIIDSPRGSVFMNPSTKHSEAPVYYATITKNSDTNTCALTNITEVSNLTEDRNSLLKDIEYIKNNISNSWLNSYACLDS</sequence>
<gene>
    <name evidence="4" type="ORF">GN157_12015</name>
</gene>
<dbReference type="InterPro" id="IPR028082">
    <property type="entry name" value="Peripla_BP_I"/>
</dbReference>
<dbReference type="OrthoDB" id="947273at2"/>
<dbReference type="Gene3D" id="3.40.50.2300">
    <property type="match status" value="2"/>
</dbReference>
<dbReference type="SUPFAM" id="SSF53822">
    <property type="entry name" value="Periplasmic binding protein-like I"/>
    <property type="match status" value="1"/>
</dbReference>
<keyword evidence="2" id="KW-0732">Signal</keyword>
<dbReference type="AlphaFoldDB" id="A0A6N8HFD8"/>
<comment type="caution">
    <text evidence="4">The sequence shown here is derived from an EMBL/GenBank/DDBJ whole genome shotgun (WGS) entry which is preliminary data.</text>
</comment>
<accession>A0A6N8HFD8</accession>
<reference evidence="4 5" key="1">
    <citation type="submission" date="2019-12" db="EMBL/GenBank/DDBJ databases">
        <authorList>
            <person name="Sun J.-Q."/>
        </authorList>
    </citation>
    <scope>NUCLEOTIDE SEQUENCE [LARGE SCALE GENOMIC DNA]</scope>
    <source>
        <strain evidence="4 5">JCM 17928</strain>
    </source>
</reference>
<dbReference type="Proteomes" id="UP000433945">
    <property type="component" value="Unassembled WGS sequence"/>
</dbReference>
<organism evidence="4 5">
    <name type="scientific">Flavobacterium rakeshii</name>
    <dbReference type="NCBI Taxonomy" id="1038845"/>
    <lineage>
        <taxon>Bacteria</taxon>
        <taxon>Pseudomonadati</taxon>
        <taxon>Bacteroidota</taxon>
        <taxon>Flavobacteriia</taxon>
        <taxon>Flavobacteriales</taxon>
        <taxon>Flavobacteriaceae</taxon>
        <taxon>Flavobacterium</taxon>
    </lineage>
</organism>
<evidence type="ECO:0000313" key="4">
    <source>
        <dbReference type="EMBL" id="MUV04435.1"/>
    </source>
</evidence>
<evidence type="ECO:0000256" key="1">
    <source>
        <dbReference type="ARBA" id="ARBA00010062"/>
    </source>
</evidence>
<feature type="domain" description="Leucine-binding protein" evidence="3">
    <location>
        <begin position="2"/>
        <end position="287"/>
    </location>
</feature>
<dbReference type="Pfam" id="PF13458">
    <property type="entry name" value="Peripla_BP_6"/>
    <property type="match status" value="1"/>
</dbReference>
<keyword evidence="5" id="KW-1185">Reference proteome</keyword>
<evidence type="ECO:0000313" key="5">
    <source>
        <dbReference type="Proteomes" id="UP000433945"/>
    </source>
</evidence>
<proteinExistence type="inferred from homology"/>
<evidence type="ECO:0000256" key="2">
    <source>
        <dbReference type="ARBA" id="ARBA00022729"/>
    </source>
</evidence>
<comment type="similarity">
    <text evidence="1">Belongs to the leucine-binding protein family.</text>
</comment>
<protein>
    <submittedName>
        <fullName evidence="4">ABC transporter substrate-binding protein</fullName>
    </submittedName>
</protein>